<feature type="transmembrane region" description="Helical" evidence="9">
    <location>
        <begin position="193"/>
        <end position="215"/>
    </location>
</feature>
<dbReference type="Proteomes" id="UP000095728">
    <property type="component" value="Unassembled WGS sequence"/>
</dbReference>
<accession>A0A1E5RI35</accession>
<evidence type="ECO:0000256" key="8">
    <source>
        <dbReference type="SAM" id="MobiDB-lite"/>
    </source>
</evidence>
<dbReference type="Pfam" id="PF08602">
    <property type="entry name" value="Mgr1"/>
    <property type="match status" value="1"/>
</dbReference>
<feature type="compositionally biased region" description="Polar residues" evidence="8">
    <location>
        <begin position="461"/>
        <end position="486"/>
    </location>
</feature>
<dbReference type="GO" id="GO:0006508">
    <property type="term" value="P:proteolysis"/>
    <property type="evidence" value="ECO:0007669"/>
    <property type="project" value="UniProtKB-KW"/>
</dbReference>
<keyword evidence="10" id="KW-0645">Protease</keyword>
<keyword evidence="10" id="KW-0378">Hydrolase</keyword>
<feature type="region of interest" description="Disordered" evidence="8">
    <location>
        <begin position="375"/>
        <end position="401"/>
    </location>
</feature>
<evidence type="ECO:0000256" key="4">
    <source>
        <dbReference type="ARBA" id="ARBA00022792"/>
    </source>
</evidence>
<keyword evidence="11" id="KW-1185">Reference proteome</keyword>
<feature type="transmembrane region" description="Helical" evidence="9">
    <location>
        <begin position="78"/>
        <end position="98"/>
    </location>
</feature>
<feature type="region of interest" description="Disordered" evidence="8">
    <location>
        <begin position="1"/>
        <end position="55"/>
    </location>
</feature>
<comment type="similarity">
    <text evidence="2">Belongs to the MGR1 family.</text>
</comment>
<dbReference type="InterPro" id="IPR013911">
    <property type="entry name" value="i-AAA_Mgr1"/>
</dbReference>
<evidence type="ECO:0000313" key="10">
    <source>
        <dbReference type="EMBL" id="OEJ86535.1"/>
    </source>
</evidence>
<feature type="region of interest" description="Disordered" evidence="8">
    <location>
        <begin position="455"/>
        <end position="486"/>
    </location>
</feature>
<keyword evidence="4" id="KW-0999">Mitochondrion inner membrane</keyword>
<evidence type="ECO:0000256" key="9">
    <source>
        <dbReference type="SAM" id="Phobius"/>
    </source>
</evidence>
<comment type="caution">
    <text evidence="10">The sequence shown here is derived from an EMBL/GenBank/DDBJ whole genome shotgun (WGS) entry which is preliminary data.</text>
</comment>
<feature type="compositionally biased region" description="Basic and acidic residues" evidence="8">
    <location>
        <begin position="383"/>
        <end position="401"/>
    </location>
</feature>
<evidence type="ECO:0000256" key="5">
    <source>
        <dbReference type="ARBA" id="ARBA00022989"/>
    </source>
</evidence>
<keyword evidence="5 9" id="KW-1133">Transmembrane helix</keyword>
<evidence type="ECO:0000256" key="1">
    <source>
        <dbReference type="ARBA" id="ARBA00004448"/>
    </source>
</evidence>
<evidence type="ECO:0000256" key="2">
    <source>
        <dbReference type="ARBA" id="ARBA00009782"/>
    </source>
</evidence>
<organism evidence="10 11">
    <name type="scientific">Hanseniaspora osmophila</name>
    <dbReference type="NCBI Taxonomy" id="56408"/>
    <lineage>
        <taxon>Eukaryota</taxon>
        <taxon>Fungi</taxon>
        <taxon>Dikarya</taxon>
        <taxon>Ascomycota</taxon>
        <taxon>Saccharomycotina</taxon>
        <taxon>Saccharomycetes</taxon>
        <taxon>Saccharomycodales</taxon>
        <taxon>Saccharomycodaceae</taxon>
        <taxon>Hanseniaspora</taxon>
    </lineage>
</organism>
<keyword evidence="6" id="KW-0496">Mitochondrion</keyword>
<dbReference type="EMBL" id="LPNM01000006">
    <property type="protein sequence ID" value="OEJ86535.1"/>
    <property type="molecule type" value="Genomic_DNA"/>
</dbReference>
<gene>
    <name evidence="10" type="ORF">AWRI3579_g1637</name>
</gene>
<dbReference type="GO" id="GO:0008233">
    <property type="term" value="F:peptidase activity"/>
    <property type="evidence" value="ECO:0007669"/>
    <property type="project" value="UniProtKB-KW"/>
</dbReference>
<dbReference type="AlphaFoldDB" id="A0A1E5RI35"/>
<evidence type="ECO:0000256" key="3">
    <source>
        <dbReference type="ARBA" id="ARBA00022692"/>
    </source>
</evidence>
<dbReference type="InParanoid" id="A0A1E5RI35"/>
<evidence type="ECO:0000256" key="7">
    <source>
        <dbReference type="ARBA" id="ARBA00023136"/>
    </source>
</evidence>
<comment type="subcellular location">
    <subcellularLocation>
        <location evidence="1">Mitochondrion inner membrane</location>
        <topology evidence="1">Multi-pass membrane protein</topology>
    </subcellularLocation>
</comment>
<proteinExistence type="inferred from homology"/>
<keyword evidence="7 9" id="KW-0472">Membrane</keyword>
<evidence type="ECO:0000313" key="11">
    <source>
        <dbReference type="Proteomes" id="UP000095728"/>
    </source>
</evidence>
<dbReference type="OrthoDB" id="4087899at2759"/>
<dbReference type="GO" id="GO:0005743">
    <property type="term" value="C:mitochondrial inner membrane"/>
    <property type="evidence" value="ECO:0007669"/>
    <property type="project" value="UniProtKB-SubCell"/>
</dbReference>
<keyword evidence="3 9" id="KW-0812">Transmembrane</keyword>
<sequence length="486" mass="54741">MGLYSPPDKNPGSSKLREGNSSNGNSDGNSSGSNDNNNNNNNNRDNNSSAQNPMLFTSRPSVGLRLWGPLVPASDCTWGMWTLLGIQTAIGFTLLTKFRVSLWKYRMGKTVTKEIADIPSLNRFSTTHGTIQYKPENLLKQVNGTAPVAKNGLNQFGGTHTFHFIHQPTRWEKLVGKWKNSMYSRWMSHSMRLVYLFSGSILLSLSMLEFSRLVVFDYDPWVEQMKSAREKQFYNDTSRFYREGVDPSKFEVKVQDAATGKFVDVTSDPEIRAHVAMARALMVQNSWISKWFGPLEVKPLTFKEYLDKIEQYEVSKLAAEEAFKLIDARLAMPLPEAVQHLNTFALDSENTRKKTLELLHSLPANVLPSVSSIYANNPLNDQPDGKGAERKTLGQAPKEKHNSLQLQDDIKIFPPNCKEPQQVRVGDTWLYNDPWSKLGVETHLGVKIIPSTPTYFEETNDGTNTTNQDSTLESSGNFTINNSKDD</sequence>
<reference evidence="11" key="1">
    <citation type="journal article" date="2016" name="Genome Announc.">
        <title>Genome sequences of three species of Hanseniaspora isolated from spontaneous wine fermentations.</title>
        <authorList>
            <person name="Sternes P.R."/>
            <person name="Lee D."/>
            <person name="Kutyna D.R."/>
            <person name="Borneman A.R."/>
        </authorList>
    </citation>
    <scope>NUCLEOTIDE SEQUENCE [LARGE SCALE GENOMIC DNA]</scope>
    <source>
        <strain evidence="11">AWRI3579</strain>
    </source>
</reference>
<protein>
    <submittedName>
        <fullName evidence="10">Mitochondrial inner membrane i-AAA protease complex subunit MGR1</fullName>
    </submittedName>
</protein>
<feature type="compositionally biased region" description="Low complexity" evidence="8">
    <location>
        <begin position="19"/>
        <end position="49"/>
    </location>
</feature>
<dbReference type="FunCoup" id="A0A1E5RI35">
    <property type="interactions" value="45"/>
</dbReference>
<name>A0A1E5RI35_9ASCO</name>
<evidence type="ECO:0000256" key="6">
    <source>
        <dbReference type="ARBA" id="ARBA00023128"/>
    </source>
</evidence>